<reference evidence="2 3" key="1">
    <citation type="submission" date="2022-06" db="EMBL/GenBank/DDBJ databases">
        <title>Rhizosaccharibacter gen. nov. sp. nov. KSS12, endophytic bacteria isolated from sugarcane.</title>
        <authorList>
            <person name="Pitiwittayakul N."/>
        </authorList>
    </citation>
    <scope>NUCLEOTIDE SEQUENCE [LARGE SCALE GENOMIC DNA]</scope>
    <source>
        <strain evidence="2 3">KSS12</strain>
    </source>
</reference>
<evidence type="ECO:0000256" key="1">
    <source>
        <dbReference type="SAM" id="Phobius"/>
    </source>
</evidence>
<comment type="caution">
    <text evidence="2">The sequence shown here is derived from an EMBL/GenBank/DDBJ whole genome shotgun (WGS) entry which is preliminary data.</text>
</comment>
<keyword evidence="1" id="KW-0472">Membrane</keyword>
<evidence type="ECO:0000313" key="2">
    <source>
        <dbReference type="EMBL" id="MCQ8241740.1"/>
    </source>
</evidence>
<dbReference type="EMBL" id="JAMZEJ010000007">
    <property type="protein sequence ID" value="MCQ8241740.1"/>
    <property type="molecule type" value="Genomic_DNA"/>
</dbReference>
<dbReference type="Proteomes" id="UP001524547">
    <property type="component" value="Unassembled WGS sequence"/>
</dbReference>
<evidence type="ECO:0000313" key="3">
    <source>
        <dbReference type="Proteomes" id="UP001524547"/>
    </source>
</evidence>
<dbReference type="RefSeq" id="WP_422920480.1">
    <property type="nucleotide sequence ID" value="NZ_JAMZEJ010000007.1"/>
</dbReference>
<proteinExistence type="predicted"/>
<sequence length="206" mass="21805">MSALLLGAPANAGQVARPGLLGRIAARFRSFWARLTDGRGKRDADADAAGSRTFTITEHAAVPWDGLLLAWAAMVPLIAGTVGIWLLPTDRLVWLARGATLLWGGALLVFFAGVRRGLSFRTPGGPQVAQLATMLWLFCLGIAVLVLLPTPLAPVLMLVGFGVLAVLDLVAADHAQAPLYFLRLRPLQMVVPIAAALSVLLSEVLD</sequence>
<feature type="transmembrane region" description="Helical" evidence="1">
    <location>
        <begin position="94"/>
        <end position="115"/>
    </location>
</feature>
<feature type="transmembrane region" description="Helical" evidence="1">
    <location>
        <begin position="155"/>
        <end position="175"/>
    </location>
</feature>
<feature type="transmembrane region" description="Helical" evidence="1">
    <location>
        <begin position="127"/>
        <end position="148"/>
    </location>
</feature>
<keyword evidence="1" id="KW-1133">Transmembrane helix</keyword>
<organism evidence="2 3">
    <name type="scientific">Rhizosaccharibacter radicis</name>
    <dbReference type="NCBI Taxonomy" id="2782605"/>
    <lineage>
        <taxon>Bacteria</taxon>
        <taxon>Pseudomonadati</taxon>
        <taxon>Pseudomonadota</taxon>
        <taxon>Alphaproteobacteria</taxon>
        <taxon>Acetobacterales</taxon>
        <taxon>Acetobacteraceae</taxon>
        <taxon>Rhizosaccharibacter</taxon>
    </lineage>
</organism>
<feature type="transmembrane region" description="Helical" evidence="1">
    <location>
        <begin position="187"/>
        <end position="205"/>
    </location>
</feature>
<protein>
    <submittedName>
        <fullName evidence="2">DUF3429 domain-containing protein</fullName>
    </submittedName>
</protein>
<name>A0ABT1W289_9PROT</name>
<keyword evidence="3" id="KW-1185">Reference proteome</keyword>
<accession>A0ABT1W289</accession>
<keyword evidence="1" id="KW-0812">Transmembrane</keyword>
<gene>
    <name evidence="2" type="ORF">NFI88_12940</name>
</gene>
<feature type="transmembrane region" description="Helical" evidence="1">
    <location>
        <begin position="68"/>
        <end position="87"/>
    </location>
</feature>